<comment type="caution">
    <text evidence="3">The sequence shown here is derived from an EMBL/GenBank/DDBJ whole genome shotgun (WGS) entry which is preliminary data.</text>
</comment>
<gene>
    <name evidence="3" type="ORF">PACLA_8A023810</name>
</gene>
<name>A0A6S7J778_PARCT</name>
<dbReference type="Pfam" id="PF07679">
    <property type="entry name" value="I-set"/>
    <property type="match status" value="1"/>
</dbReference>
<dbReference type="InterPro" id="IPR007110">
    <property type="entry name" value="Ig-like_dom"/>
</dbReference>
<dbReference type="PROSITE" id="PS50835">
    <property type="entry name" value="IG_LIKE"/>
    <property type="match status" value="1"/>
</dbReference>
<protein>
    <submittedName>
        <fullName evidence="3">Receptor-type tyrosine- phosphatase F</fullName>
    </submittedName>
</protein>
<feature type="compositionally biased region" description="Basic and acidic residues" evidence="1">
    <location>
        <begin position="173"/>
        <end position="185"/>
    </location>
</feature>
<feature type="compositionally biased region" description="Acidic residues" evidence="1">
    <location>
        <begin position="140"/>
        <end position="156"/>
    </location>
</feature>
<dbReference type="EMBL" id="CACRXK020015066">
    <property type="protein sequence ID" value="CAB4027856.1"/>
    <property type="molecule type" value="Genomic_DNA"/>
</dbReference>
<keyword evidence="2" id="KW-0472">Membrane</keyword>
<feature type="region of interest" description="Disordered" evidence="1">
    <location>
        <begin position="119"/>
        <end position="198"/>
    </location>
</feature>
<feature type="compositionally biased region" description="Low complexity" evidence="1">
    <location>
        <begin position="187"/>
        <end position="198"/>
    </location>
</feature>
<evidence type="ECO:0000256" key="1">
    <source>
        <dbReference type="SAM" id="MobiDB-lite"/>
    </source>
</evidence>
<evidence type="ECO:0000256" key="2">
    <source>
        <dbReference type="SAM" id="Phobius"/>
    </source>
</evidence>
<keyword evidence="3" id="KW-0675">Receptor</keyword>
<evidence type="ECO:0000313" key="3">
    <source>
        <dbReference type="EMBL" id="CAB4027856.1"/>
    </source>
</evidence>
<evidence type="ECO:0000313" key="4">
    <source>
        <dbReference type="Proteomes" id="UP001152795"/>
    </source>
</evidence>
<accession>A0A6S7J778</accession>
<keyword evidence="2" id="KW-0812">Transmembrane</keyword>
<feature type="compositionally biased region" description="Basic and acidic residues" evidence="1">
    <location>
        <begin position="125"/>
        <end position="139"/>
    </location>
</feature>
<reference evidence="3" key="1">
    <citation type="submission" date="2020-04" db="EMBL/GenBank/DDBJ databases">
        <authorList>
            <person name="Alioto T."/>
            <person name="Alioto T."/>
            <person name="Gomez Garrido J."/>
        </authorList>
    </citation>
    <scope>NUCLEOTIDE SEQUENCE</scope>
    <source>
        <strain evidence="3">A484AB</strain>
    </source>
</reference>
<dbReference type="InterPro" id="IPR036179">
    <property type="entry name" value="Ig-like_dom_sf"/>
</dbReference>
<dbReference type="AlphaFoldDB" id="A0A6S7J778"/>
<proteinExistence type="predicted"/>
<organism evidence="3 4">
    <name type="scientific">Paramuricea clavata</name>
    <name type="common">Red gorgonian</name>
    <name type="synonym">Violescent sea-whip</name>
    <dbReference type="NCBI Taxonomy" id="317549"/>
    <lineage>
        <taxon>Eukaryota</taxon>
        <taxon>Metazoa</taxon>
        <taxon>Cnidaria</taxon>
        <taxon>Anthozoa</taxon>
        <taxon>Octocorallia</taxon>
        <taxon>Malacalcyonacea</taxon>
        <taxon>Plexauridae</taxon>
        <taxon>Paramuricea</taxon>
    </lineage>
</organism>
<dbReference type="Proteomes" id="UP001152795">
    <property type="component" value="Unassembled WGS sequence"/>
</dbReference>
<dbReference type="SUPFAM" id="SSF48726">
    <property type="entry name" value="Immunoglobulin"/>
    <property type="match status" value="1"/>
</dbReference>
<keyword evidence="2" id="KW-1133">Transmembrane helix</keyword>
<dbReference type="Gene3D" id="2.60.40.10">
    <property type="entry name" value="Immunoglobulins"/>
    <property type="match status" value="1"/>
</dbReference>
<sequence>MSSGDMKAKEGDLVNLLCSAQSELPINFSWKKYQKPMESFMEKEKPHRSSLLVVTVKDQASFGKYICHIRDQFQSTTHTISIQKDTGEKYLAGIIVLAILLVISFVIIAYFIYQNRRRKSSKANPENKSKDRNNSRDIYENPDNDDANYEQVENEESTYTALKRPGPGEEENDNHLYAHLNEGHTDSGPSSGNSSGGV</sequence>
<feature type="transmembrane region" description="Helical" evidence="2">
    <location>
        <begin position="90"/>
        <end position="113"/>
    </location>
</feature>
<keyword evidence="4" id="KW-1185">Reference proteome</keyword>
<dbReference type="InterPro" id="IPR013783">
    <property type="entry name" value="Ig-like_fold"/>
</dbReference>
<dbReference type="InterPro" id="IPR013098">
    <property type="entry name" value="Ig_I-set"/>
</dbReference>